<dbReference type="KEGG" id="sect:A359_06770"/>
<dbReference type="HOGENOM" id="CLU_3066104_0_0_6"/>
<dbReference type="AlphaFoldDB" id="J3TFM2"/>
<gene>
    <name evidence="1" type="ORF">A359_06770</name>
</gene>
<accession>J3TFM2</accession>
<reference evidence="1 2" key="1">
    <citation type="journal article" date="2012" name="Mol. Biol. Evol.">
        <title>Genome reduction and co-evolution between the primary and secondary bacterial symbionts of psyllids.</title>
        <authorList>
            <person name="Sloan D.B."/>
            <person name="Moran N.A."/>
        </authorList>
    </citation>
    <scope>NUCLEOTIDE SEQUENCE [LARGE SCALE GENOMIC DNA]</scope>
    <source>
        <strain evidence="1">Ceuc_S</strain>
    </source>
</reference>
<keyword evidence="2" id="KW-1185">Reference proteome</keyword>
<evidence type="ECO:0000313" key="2">
    <source>
        <dbReference type="Proteomes" id="UP000003936"/>
    </source>
</evidence>
<proteinExistence type="predicted"/>
<protein>
    <submittedName>
        <fullName evidence="1">Uncharacterized protein</fullName>
    </submittedName>
</protein>
<dbReference type="EMBL" id="CP003546">
    <property type="protein sequence ID" value="AFP85062.1"/>
    <property type="molecule type" value="Genomic_DNA"/>
</dbReference>
<dbReference type="Proteomes" id="UP000003936">
    <property type="component" value="Chromosome"/>
</dbReference>
<evidence type="ECO:0000313" key="1">
    <source>
        <dbReference type="EMBL" id="AFP85062.1"/>
    </source>
</evidence>
<sequence length="53" mass="6109">MVIFTAAWIYKTIITRALALMQHFMLETLLSFSREPDPASSLVNWAVVIVERK</sequence>
<organism evidence="1 2">
    <name type="scientific">secondary endosymbiont of Ctenarytaina eucalypti</name>
    <dbReference type="NCBI Taxonomy" id="1199245"/>
    <lineage>
        <taxon>Bacteria</taxon>
        <taxon>Pseudomonadati</taxon>
        <taxon>Pseudomonadota</taxon>
        <taxon>Gammaproteobacteria</taxon>
        <taxon>Enterobacterales</taxon>
        <taxon>Enterobacteriaceae</taxon>
        <taxon>aphid secondary symbionts</taxon>
    </lineage>
</organism>
<name>J3TFM2_9ENTR</name>